<dbReference type="OrthoDB" id="7764816at2759"/>
<dbReference type="SMART" id="SM00369">
    <property type="entry name" value="LRR_TYP"/>
    <property type="match status" value="3"/>
</dbReference>
<feature type="region of interest" description="Disordered" evidence="3">
    <location>
        <begin position="336"/>
        <end position="436"/>
    </location>
</feature>
<dbReference type="Gene3D" id="3.80.10.10">
    <property type="entry name" value="Ribonuclease Inhibitor"/>
    <property type="match status" value="1"/>
</dbReference>
<dbReference type="InParanoid" id="A0A7R8YSI6"/>
<dbReference type="PROSITE" id="PS51450">
    <property type="entry name" value="LRR"/>
    <property type="match status" value="2"/>
</dbReference>
<dbReference type="InterPro" id="IPR032675">
    <property type="entry name" value="LRR_dom_sf"/>
</dbReference>
<sequence length="770" mass="85418">MSRNKDKYENNNTRRQQIFLSADELASGRKPVWHGVEITGNVRNLSPSLWNFTHLTALYLNDNNLSRLPSDIGLLTNLRTLDVSSNKLRSLPAELGELIQLRELLLNNNYLRALPYEIGKLFHLNILGLHGNPLGKEFLSIYNEPNGTQRLLTFMLDNLSGKSAEQISWLRSAKANETMAQNASSYNPNRYLLPHNYLHQQHGSQSHQQSQTQSSGYYCGNQIPSLQNHLPPHQQQQPSQQHNPPLSRQHQQQSSYMMGCFPQNPNGWAGIPLISTAPRRTRKNNFGNNNNGSGNQKPRILISNNSTEYDENAMSRLAIHAHGAPLILAGRYRNRVQKRGDQKQQQQGTNANCTPAVKPHEGSNATVEFSNSVKPAVTSSDNSTTGSDENSPSNGTNQETCLPRIIKPRKRRKKDRKPQNTSVACLPEANTSTPQKINTDLQDFSQVTVTHDTSLSSIPRLLHSLDNMQSSQDLISFSCKENTALTSREGIPDYPIQQDSSDTSFKMQLSSEEEPVASCCCRICDPSCRIWAFPLRRSCSDNTAELELQKSNKDVGVIGSNRSSSARNGTDWRGSSKVGSNRSLFRNGSFSDSGDSGCDLLSGINFGDEPIFFNGSSNQISTSPIGDDRSFIDFPTAETLLTESINEISKKLMETVDLRSDIFSSDSSSVFSDSVLSDDMLFNIENLTRSCNSNGSNNNLLNNNTAQDRENEIFNCFDMVWSRNDRHSNHHGGFGVGGIGNGSSSNNGIFGGTRQLLPIEEQRIQLQTTG</sequence>
<feature type="compositionally biased region" description="Low complexity" evidence="3">
    <location>
        <begin position="200"/>
        <end position="216"/>
    </location>
</feature>
<organism evidence="4 5">
    <name type="scientific">Hermetia illucens</name>
    <name type="common">Black soldier fly</name>
    <dbReference type="NCBI Taxonomy" id="343691"/>
    <lineage>
        <taxon>Eukaryota</taxon>
        <taxon>Metazoa</taxon>
        <taxon>Ecdysozoa</taxon>
        <taxon>Arthropoda</taxon>
        <taxon>Hexapoda</taxon>
        <taxon>Insecta</taxon>
        <taxon>Pterygota</taxon>
        <taxon>Neoptera</taxon>
        <taxon>Endopterygota</taxon>
        <taxon>Diptera</taxon>
        <taxon>Brachycera</taxon>
        <taxon>Stratiomyomorpha</taxon>
        <taxon>Stratiomyidae</taxon>
        <taxon>Hermetiinae</taxon>
        <taxon>Hermetia</taxon>
    </lineage>
</organism>
<feature type="compositionally biased region" description="Polar residues" evidence="3">
    <location>
        <begin position="363"/>
        <end position="400"/>
    </location>
</feature>
<evidence type="ECO:0000256" key="3">
    <source>
        <dbReference type="SAM" id="MobiDB-lite"/>
    </source>
</evidence>
<dbReference type="FunFam" id="3.80.10.10:FF:000343">
    <property type="entry name" value="CCR4-NOT transcription complex subunit"/>
    <property type="match status" value="1"/>
</dbReference>
<evidence type="ECO:0000256" key="2">
    <source>
        <dbReference type="ARBA" id="ARBA00022737"/>
    </source>
</evidence>
<dbReference type="Proteomes" id="UP000594454">
    <property type="component" value="Chromosome 3"/>
</dbReference>
<feature type="compositionally biased region" description="Low complexity" evidence="3">
    <location>
        <begin position="284"/>
        <end position="295"/>
    </location>
</feature>
<dbReference type="AlphaFoldDB" id="A0A7R8YSI6"/>
<gene>
    <name evidence="4" type="ORF">HERILL_LOCUS6785</name>
</gene>
<keyword evidence="5" id="KW-1185">Reference proteome</keyword>
<evidence type="ECO:0000313" key="4">
    <source>
        <dbReference type="EMBL" id="CAD7083856.1"/>
    </source>
</evidence>
<name>A0A7R8YSI6_HERIL</name>
<keyword evidence="2" id="KW-0677">Repeat</keyword>
<dbReference type="PANTHER" id="PTHR48051:SF1">
    <property type="entry name" value="RAS SUPPRESSOR PROTEIN 1"/>
    <property type="match status" value="1"/>
</dbReference>
<dbReference type="InterPro" id="IPR001611">
    <property type="entry name" value="Leu-rich_rpt"/>
</dbReference>
<reference evidence="4 5" key="1">
    <citation type="submission" date="2020-11" db="EMBL/GenBank/DDBJ databases">
        <authorList>
            <person name="Wallbank WR R."/>
            <person name="Pardo Diaz C."/>
            <person name="Kozak K."/>
            <person name="Martin S."/>
            <person name="Jiggins C."/>
            <person name="Moest M."/>
            <person name="Warren A I."/>
            <person name="Generalovic N T."/>
            <person name="Byers J.R.P. K."/>
            <person name="Montejo-Kovacevich G."/>
            <person name="Yen C E."/>
        </authorList>
    </citation>
    <scope>NUCLEOTIDE SEQUENCE [LARGE SCALE GENOMIC DNA]</scope>
</reference>
<keyword evidence="1" id="KW-0433">Leucine-rich repeat</keyword>
<feature type="compositionally biased region" description="Basic residues" evidence="3">
    <location>
        <begin position="406"/>
        <end position="416"/>
    </location>
</feature>
<dbReference type="Pfam" id="PF13855">
    <property type="entry name" value="LRR_8"/>
    <property type="match status" value="1"/>
</dbReference>
<feature type="region of interest" description="Disordered" evidence="3">
    <location>
        <begin position="200"/>
        <end position="261"/>
    </location>
</feature>
<feature type="region of interest" description="Disordered" evidence="3">
    <location>
        <begin position="557"/>
        <end position="578"/>
    </location>
</feature>
<dbReference type="EMBL" id="LR899011">
    <property type="protein sequence ID" value="CAD7083856.1"/>
    <property type="molecule type" value="Genomic_DNA"/>
</dbReference>
<dbReference type="GO" id="GO:0005737">
    <property type="term" value="C:cytoplasm"/>
    <property type="evidence" value="ECO:0007669"/>
    <property type="project" value="TreeGrafter"/>
</dbReference>
<dbReference type="InterPro" id="IPR050216">
    <property type="entry name" value="LRR_domain-containing"/>
</dbReference>
<feature type="region of interest" description="Disordered" evidence="3">
    <location>
        <begin position="279"/>
        <end position="300"/>
    </location>
</feature>
<protein>
    <submittedName>
        <fullName evidence="4">Uncharacterized protein</fullName>
    </submittedName>
</protein>
<dbReference type="SUPFAM" id="SSF52058">
    <property type="entry name" value="L domain-like"/>
    <property type="match status" value="1"/>
</dbReference>
<accession>A0A7R8YSI6</accession>
<feature type="compositionally biased region" description="Polar residues" evidence="3">
    <location>
        <begin position="419"/>
        <end position="436"/>
    </location>
</feature>
<proteinExistence type="predicted"/>
<evidence type="ECO:0000256" key="1">
    <source>
        <dbReference type="ARBA" id="ARBA00022614"/>
    </source>
</evidence>
<feature type="compositionally biased region" description="Low complexity" evidence="3">
    <location>
        <begin position="224"/>
        <end position="247"/>
    </location>
</feature>
<dbReference type="InterPro" id="IPR003591">
    <property type="entry name" value="Leu-rich_rpt_typical-subtyp"/>
</dbReference>
<dbReference type="PANTHER" id="PTHR48051">
    <property type="match status" value="1"/>
</dbReference>
<evidence type="ECO:0000313" key="5">
    <source>
        <dbReference type="Proteomes" id="UP000594454"/>
    </source>
</evidence>